<keyword evidence="6" id="KW-1185">Reference proteome</keyword>
<dbReference type="Proteomes" id="UP000659061">
    <property type="component" value="Unassembled WGS sequence"/>
</dbReference>
<evidence type="ECO:0000313" key="7">
    <source>
        <dbReference type="Proteomes" id="UP000659061"/>
    </source>
</evidence>
<keyword evidence="1" id="KW-0472">Membrane</keyword>
<dbReference type="AlphaFoldDB" id="A0A8I0FV63"/>
<name>A0A8I0FV63_9ACTN</name>
<evidence type="ECO:0000313" key="6">
    <source>
        <dbReference type="Proteomes" id="UP000587211"/>
    </source>
</evidence>
<evidence type="ECO:0000256" key="1">
    <source>
        <dbReference type="SAM" id="Phobius"/>
    </source>
</evidence>
<comment type="caution">
    <text evidence="4">The sequence shown here is derived from an EMBL/GenBank/DDBJ whole genome shotgun (WGS) entry which is preliminary data.</text>
</comment>
<dbReference type="RefSeq" id="WP_179424544.1">
    <property type="nucleotide sequence ID" value="NZ_BAAAMP010000001.1"/>
</dbReference>
<sequence>MSDRRPYEGSAKQAWTWGIVGFGAVMLLSIGVVQLIQGFSAIAEDKVFVVGAEYAFAFDLTTWGWIQVVLGVLALAVGAGLLGSRNWARIGAVIIASIGIVAQFAFMPYYPLWSIVLIAFNVAVIWAVSTQSDHGE</sequence>
<feature type="transmembrane region" description="Helical" evidence="1">
    <location>
        <begin position="87"/>
        <end position="106"/>
    </location>
</feature>
<evidence type="ECO:0000313" key="4">
    <source>
        <dbReference type="EMBL" id="MBD1271157.1"/>
    </source>
</evidence>
<accession>A0A8I0FV63</accession>
<feature type="transmembrane region" description="Helical" evidence="1">
    <location>
        <begin position="63"/>
        <end position="82"/>
    </location>
</feature>
<protein>
    <recommendedName>
        <fullName evidence="2">DUF7144 domain-containing protein</fullName>
    </recommendedName>
</protein>
<proteinExistence type="predicted"/>
<reference evidence="5 6" key="1">
    <citation type="submission" date="2020-07" db="EMBL/GenBank/DDBJ databases">
        <title>Sequencing the genomes of 1000 actinobacteria strains.</title>
        <authorList>
            <person name="Klenk H.-P."/>
        </authorList>
    </citation>
    <scope>NUCLEOTIDE SEQUENCE [LARGE SCALE GENOMIC DNA]</scope>
    <source>
        <strain evidence="5 6">DSM 19087</strain>
    </source>
</reference>
<feature type="domain" description="DUF7144" evidence="2">
    <location>
        <begin position="20"/>
        <end position="131"/>
    </location>
</feature>
<dbReference type="EMBL" id="JACWMT010000003">
    <property type="protein sequence ID" value="MBD1271157.1"/>
    <property type="molecule type" value="Genomic_DNA"/>
</dbReference>
<evidence type="ECO:0000313" key="3">
    <source>
        <dbReference type="EMBL" id="MBD1270711.1"/>
    </source>
</evidence>
<evidence type="ECO:0000259" key="2">
    <source>
        <dbReference type="Pfam" id="PF23636"/>
    </source>
</evidence>
<dbReference type="Pfam" id="PF23636">
    <property type="entry name" value="DUF7144"/>
    <property type="match status" value="1"/>
</dbReference>
<reference evidence="4" key="2">
    <citation type="submission" date="2020-09" db="EMBL/GenBank/DDBJ databases">
        <title>Novel species in genus Aeromicrobium.</title>
        <authorList>
            <person name="Zhang G."/>
        </authorList>
    </citation>
    <scope>NUCLEOTIDE SEQUENCE</scope>
    <source>
        <strain evidence="4">SSW1-57</strain>
    </source>
</reference>
<keyword evidence="1" id="KW-0812">Transmembrane</keyword>
<dbReference type="Proteomes" id="UP000587211">
    <property type="component" value="Unassembled WGS sequence"/>
</dbReference>
<organism evidence="4 7">
    <name type="scientific">Aeromicrobium tamlense</name>
    <dbReference type="NCBI Taxonomy" id="375541"/>
    <lineage>
        <taxon>Bacteria</taxon>
        <taxon>Bacillati</taxon>
        <taxon>Actinomycetota</taxon>
        <taxon>Actinomycetes</taxon>
        <taxon>Propionibacteriales</taxon>
        <taxon>Nocardioidaceae</taxon>
        <taxon>Aeromicrobium</taxon>
    </lineage>
</organism>
<feature type="transmembrane region" description="Helical" evidence="1">
    <location>
        <begin position="14"/>
        <end position="43"/>
    </location>
</feature>
<dbReference type="InterPro" id="IPR055568">
    <property type="entry name" value="DUF7144"/>
</dbReference>
<dbReference type="EMBL" id="JACWMT010000002">
    <property type="protein sequence ID" value="MBD1270711.1"/>
    <property type="molecule type" value="Genomic_DNA"/>
</dbReference>
<keyword evidence="1" id="KW-1133">Transmembrane helix</keyword>
<dbReference type="EMBL" id="JACBZN010000001">
    <property type="protein sequence ID" value="NYI38103.1"/>
    <property type="molecule type" value="Genomic_DNA"/>
</dbReference>
<gene>
    <name evidence="5" type="ORF">BJ975_001478</name>
    <name evidence="3" type="ORF">IDH50_10755</name>
    <name evidence="4" type="ORF">IDH50_13005</name>
</gene>
<feature type="transmembrane region" description="Helical" evidence="1">
    <location>
        <begin position="112"/>
        <end position="129"/>
    </location>
</feature>
<evidence type="ECO:0000313" key="5">
    <source>
        <dbReference type="EMBL" id="NYI38103.1"/>
    </source>
</evidence>